<feature type="region of interest" description="Disordered" evidence="1">
    <location>
        <begin position="342"/>
        <end position="374"/>
    </location>
</feature>
<keyword evidence="5" id="KW-1185">Reference proteome</keyword>
<keyword evidence="4" id="KW-0540">Nuclease</keyword>
<keyword evidence="4" id="KW-0269">Exonuclease</keyword>
<feature type="transmembrane region" description="Helical" evidence="2">
    <location>
        <begin position="49"/>
        <end position="67"/>
    </location>
</feature>
<feature type="compositionally biased region" description="Basic and acidic residues" evidence="1">
    <location>
        <begin position="357"/>
        <end position="374"/>
    </location>
</feature>
<feature type="compositionally biased region" description="Acidic residues" evidence="1">
    <location>
        <begin position="347"/>
        <end position="356"/>
    </location>
</feature>
<dbReference type="Proteomes" id="UP000578569">
    <property type="component" value="Unassembled WGS sequence"/>
</dbReference>
<organism evidence="4 5">
    <name type="scientific">Sphingomicrobium lutaoense</name>
    <dbReference type="NCBI Taxonomy" id="515949"/>
    <lineage>
        <taxon>Bacteria</taxon>
        <taxon>Pseudomonadati</taxon>
        <taxon>Pseudomonadota</taxon>
        <taxon>Alphaproteobacteria</taxon>
        <taxon>Sphingomonadales</taxon>
        <taxon>Sphingomonadaceae</taxon>
        <taxon>Sphingomicrobium</taxon>
    </lineage>
</organism>
<accession>A0A839Z160</accession>
<keyword evidence="2" id="KW-0812">Transmembrane</keyword>
<dbReference type="InterPro" id="IPR036691">
    <property type="entry name" value="Endo/exonu/phosph_ase_sf"/>
</dbReference>
<protein>
    <submittedName>
        <fullName evidence="4">Endonuclease/exonuclease/phosphatase (EEP) superfamily protein YafD</fullName>
    </submittedName>
</protein>
<dbReference type="Pfam" id="PF03372">
    <property type="entry name" value="Exo_endo_phos"/>
    <property type="match status" value="1"/>
</dbReference>
<dbReference type="EMBL" id="JACICF010000001">
    <property type="protein sequence ID" value="MBB3763423.1"/>
    <property type="molecule type" value="Genomic_DNA"/>
</dbReference>
<keyword evidence="2" id="KW-1133">Transmembrane helix</keyword>
<dbReference type="GO" id="GO:0004527">
    <property type="term" value="F:exonuclease activity"/>
    <property type="evidence" value="ECO:0007669"/>
    <property type="project" value="UniProtKB-KW"/>
</dbReference>
<evidence type="ECO:0000259" key="3">
    <source>
        <dbReference type="Pfam" id="PF03372"/>
    </source>
</evidence>
<reference evidence="4 5" key="1">
    <citation type="submission" date="2020-08" db="EMBL/GenBank/DDBJ databases">
        <title>Genomic Encyclopedia of Type Strains, Phase IV (KMG-IV): sequencing the most valuable type-strain genomes for metagenomic binning, comparative biology and taxonomic classification.</title>
        <authorList>
            <person name="Goeker M."/>
        </authorList>
    </citation>
    <scope>NUCLEOTIDE SEQUENCE [LARGE SCALE GENOMIC DNA]</scope>
    <source>
        <strain evidence="4 5">DSM 24194</strain>
    </source>
</reference>
<keyword evidence="4" id="KW-0255">Endonuclease</keyword>
<dbReference type="RefSeq" id="WP_183932772.1">
    <property type="nucleotide sequence ID" value="NZ_JACICF010000001.1"/>
</dbReference>
<evidence type="ECO:0000313" key="5">
    <source>
        <dbReference type="Proteomes" id="UP000578569"/>
    </source>
</evidence>
<feature type="transmembrane region" description="Helical" evidence="2">
    <location>
        <begin position="20"/>
        <end position="37"/>
    </location>
</feature>
<dbReference type="GO" id="GO:0004519">
    <property type="term" value="F:endonuclease activity"/>
    <property type="evidence" value="ECO:0007669"/>
    <property type="project" value="UniProtKB-KW"/>
</dbReference>
<feature type="domain" description="Endonuclease/exonuclease/phosphatase" evidence="3">
    <location>
        <begin position="124"/>
        <end position="325"/>
    </location>
</feature>
<evidence type="ECO:0000313" key="4">
    <source>
        <dbReference type="EMBL" id="MBB3763423.1"/>
    </source>
</evidence>
<dbReference type="InterPro" id="IPR005135">
    <property type="entry name" value="Endo/exonuclease/phosphatase"/>
</dbReference>
<gene>
    <name evidence="4" type="ORF">FHS50_000446</name>
</gene>
<comment type="caution">
    <text evidence="4">The sequence shown here is derived from an EMBL/GenBank/DDBJ whole genome shotgun (WGS) entry which is preliminary data.</text>
</comment>
<dbReference type="AlphaFoldDB" id="A0A839Z160"/>
<sequence length="374" mass="42257">MTTTSSEWGTTGWRRGLRGLLLVLALILIVGAFLPLRQTDLWWVRMLDFPRLQLAGIGIIVFLLYYVSEPHPGRGRSVWILSMLGIATVWQLVHTIRYLPFWPREIASVDGCPAEQRLSLLGVNVLTPNDRYQDTLDMIGRADADVVLLTESDRMWEAAMHPIHDKYPYRLGRPLDNLYGMHLYSRLPFTGELLARVQPDIPSIKGQLTLRNGQKVTLHGLHPEPPQPGDNAGERDAELILVGREVRDDGGAALVLGDLNDVAWSPTSRLFLEASGMNDPRVGRRLLSTFNAKWPLMRWPLDHLFASPHFSLIEMKRMEKIGSDHFPVLFHLCLTDNAEERLVAPEAPDDTEEEASEQLREGATEAVIERRGKN</sequence>
<dbReference type="Gene3D" id="3.60.10.10">
    <property type="entry name" value="Endonuclease/exonuclease/phosphatase"/>
    <property type="match status" value="1"/>
</dbReference>
<keyword evidence="2" id="KW-0472">Membrane</keyword>
<proteinExistence type="predicted"/>
<evidence type="ECO:0000256" key="2">
    <source>
        <dbReference type="SAM" id="Phobius"/>
    </source>
</evidence>
<dbReference type="SUPFAM" id="SSF56219">
    <property type="entry name" value="DNase I-like"/>
    <property type="match status" value="1"/>
</dbReference>
<evidence type="ECO:0000256" key="1">
    <source>
        <dbReference type="SAM" id="MobiDB-lite"/>
    </source>
</evidence>
<feature type="transmembrane region" description="Helical" evidence="2">
    <location>
        <begin position="79"/>
        <end position="99"/>
    </location>
</feature>
<name>A0A839Z160_9SPHN</name>
<keyword evidence="4" id="KW-0378">Hydrolase</keyword>